<protein>
    <submittedName>
        <fullName evidence="4">Amino acid dehydrogenase</fullName>
    </submittedName>
</protein>
<dbReference type="Gene3D" id="3.30.9.10">
    <property type="entry name" value="D-Amino Acid Oxidase, subunit A, domain 2"/>
    <property type="match status" value="2"/>
</dbReference>
<dbReference type="Gene3D" id="3.50.50.60">
    <property type="entry name" value="FAD/NAD(P)-binding domain"/>
    <property type="match status" value="2"/>
</dbReference>
<organism evidence="4 5">
    <name type="scientific">Caldimonas thermodepolymerans</name>
    <dbReference type="NCBI Taxonomy" id="215580"/>
    <lineage>
        <taxon>Bacteria</taxon>
        <taxon>Pseudomonadati</taxon>
        <taxon>Pseudomonadota</taxon>
        <taxon>Betaproteobacteria</taxon>
        <taxon>Burkholderiales</taxon>
        <taxon>Sphaerotilaceae</taxon>
        <taxon>Caldimonas</taxon>
    </lineage>
</organism>
<proteinExistence type="predicted"/>
<evidence type="ECO:0000313" key="4">
    <source>
        <dbReference type="EMBL" id="PPE68907.1"/>
    </source>
</evidence>
<evidence type="ECO:0000313" key="5">
    <source>
        <dbReference type="Proteomes" id="UP000239406"/>
    </source>
</evidence>
<comment type="caution">
    <text evidence="4">The sequence shown here is derived from an EMBL/GenBank/DDBJ whole genome shotgun (WGS) entry which is preliminary data.</text>
</comment>
<dbReference type="SUPFAM" id="SSF51905">
    <property type="entry name" value="FAD/NAD(P)-binding domain"/>
    <property type="match status" value="1"/>
</dbReference>
<accession>A0A2S5T220</accession>
<name>A0A2S5T220_9BURK</name>
<dbReference type="PANTHER" id="PTHR13847">
    <property type="entry name" value="SARCOSINE DEHYDROGENASE-RELATED"/>
    <property type="match status" value="1"/>
</dbReference>
<evidence type="ECO:0000256" key="2">
    <source>
        <dbReference type="SAM" id="MobiDB-lite"/>
    </source>
</evidence>
<evidence type="ECO:0000259" key="3">
    <source>
        <dbReference type="Pfam" id="PF01266"/>
    </source>
</evidence>
<keyword evidence="5" id="KW-1185">Reference proteome</keyword>
<dbReference type="EMBL" id="PSNY01000017">
    <property type="protein sequence ID" value="PPE68907.1"/>
    <property type="molecule type" value="Genomic_DNA"/>
</dbReference>
<feature type="domain" description="FAD dependent oxidoreductase" evidence="3">
    <location>
        <begin position="2"/>
        <end position="414"/>
    </location>
</feature>
<sequence>MRIAIIGAGIAGVTAAHALAAAGHRVTVYERRGSVAAEASFAPLGLLAPSLASPGVLSPFAALTAGRWWRLPHEAHIRAGWRPANWHWLWQTRQQLARRGTLQQALRELAAYGQQQHARLVAEQRLEFESCQGHIVLLPEGSRLKAAQQACEALRVQGVAARWLSADECRALEPGLEPDAPLAAAIHFPQDEAVNGRQIVHLLKEEGERLGVEFRFATEVTRIEPGRTPRLHSNPSGSATSRVSRHASTLASLPPMEPQEDEHDAVLLCVGGRSDALLRALHLPLPLMPVHGYTVTANLRHIERTPRAAITDAAQGVSLMRLGQRVRIGGGLEIGTPVGDHHEAMLDRLYAVLDRWFPGAAHKMHAQTWKGTCLQLPDGLPLIGPSPVEGVWLNLGHANQGWATSCAAATLLAQSLSGRNPDLPLERYGLARLQRG</sequence>
<dbReference type="Pfam" id="PF01266">
    <property type="entry name" value="DAO"/>
    <property type="match status" value="1"/>
</dbReference>
<dbReference type="RefSeq" id="WP_104358419.1">
    <property type="nucleotide sequence ID" value="NZ_CP064338.1"/>
</dbReference>
<feature type="region of interest" description="Disordered" evidence="2">
    <location>
        <begin position="226"/>
        <end position="258"/>
    </location>
</feature>
<dbReference type="InterPro" id="IPR006076">
    <property type="entry name" value="FAD-dep_OxRdtase"/>
</dbReference>
<dbReference type="GO" id="GO:0016491">
    <property type="term" value="F:oxidoreductase activity"/>
    <property type="evidence" value="ECO:0007669"/>
    <property type="project" value="UniProtKB-KW"/>
</dbReference>
<gene>
    <name evidence="4" type="ORF">C1702_14420</name>
</gene>
<dbReference type="PANTHER" id="PTHR13847:SF289">
    <property type="entry name" value="GLYCINE OXIDASE"/>
    <property type="match status" value="1"/>
</dbReference>
<reference evidence="4 5" key="1">
    <citation type="submission" date="2018-02" db="EMBL/GenBank/DDBJ databases">
        <title>Reclassifiation of [Polyangium] brachysporum DSM 7029 as Guopingzhaonella breviflexa gen. nov., sp. nov., a member of the family Comamonadaceae.</title>
        <authorList>
            <person name="Tang B."/>
        </authorList>
    </citation>
    <scope>NUCLEOTIDE SEQUENCE [LARGE SCALE GENOMIC DNA]</scope>
    <source>
        <strain evidence="4 5">DSM 15344</strain>
    </source>
</reference>
<feature type="compositionally biased region" description="Polar residues" evidence="2">
    <location>
        <begin position="231"/>
        <end position="251"/>
    </location>
</feature>
<dbReference type="GO" id="GO:0005737">
    <property type="term" value="C:cytoplasm"/>
    <property type="evidence" value="ECO:0007669"/>
    <property type="project" value="TreeGrafter"/>
</dbReference>
<dbReference type="AlphaFoldDB" id="A0A2S5T220"/>
<dbReference type="Proteomes" id="UP000239406">
    <property type="component" value="Unassembled WGS sequence"/>
</dbReference>
<dbReference type="InterPro" id="IPR036188">
    <property type="entry name" value="FAD/NAD-bd_sf"/>
</dbReference>
<evidence type="ECO:0000256" key="1">
    <source>
        <dbReference type="ARBA" id="ARBA00023002"/>
    </source>
</evidence>
<keyword evidence="1" id="KW-0560">Oxidoreductase</keyword>